<organism evidence="1 2">
    <name type="scientific">Nitrosopumilus maritimus (strain SCM1)</name>
    <dbReference type="NCBI Taxonomy" id="436308"/>
    <lineage>
        <taxon>Archaea</taxon>
        <taxon>Nitrososphaerota</taxon>
        <taxon>Nitrososphaeria</taxon>
        <taxon>Nitrosopumilales</taxon>
        <taxon>Nitrosopumilaceae</taxon>
        <taxon>Nitrosopumilus</taxon>
    </lineage>
</organism>
<dbReference type="KEGG" id="nmr:Nmar_0370"/>
<dbReference type="HOGENOM" id="CLU_128582_0_0_2"/>
<dbReference type="eggNOG" id="arCOG08684">
    <property type="taxonomic scope" value="Archaea"/>
</dbReference>
<dbReference type="OrthoDB" id="498at2157"/>
<dbReference type="GeneID" id="5774730"/>
<dbReference type="InParanoid" id="A9A567"/>
<dbReference type="Proteomes" id="UP000000792">
    <property type="component" value="Chromosome"/>
</dbReference>
<dbReference type="PhylomeDB" id="A9A567"/>
<reference evidence="1 2" key="1">
    <citation type="journal article" date="2010" name="Proc. Natl. Acad. Sci. U.S.A.">
        <title>Nitrosopumilus maritimus genome reveals unique mechanisms for nitrification and autotrophy in globally distributed marine crenarchaea.</title>
        <authorList>
            <person name="Walker C.B."/>
            <person name="de la Torre J.R."/>
            <person name="Klotz M.G."/>
            <person name="Urakawa H."/>
            <person name="Pinel N."/>
            <person name="Arp D.J."/>
            <person name="Brochier-Armanet C."/>
            <person name="Chain P.S."/>
            <person name="Chan P.P."/>
            <person name="Gollabgir A."/>
            <person name="Hemp J."/>
            <person name="Hugler M."/>
            <person name="Karr E.A."/>
            <person name="Konneke M."/>
            <person name="Shin M."/>
            <person name="Lawton T.J."/>
            <person name="Lowe T."/>
            <person name="Martens-Habbena W."/>
            <person name="Sayavedra-Soto L.A."/>
            <person name="Lang D."/>
            <person name="Sievert S.M."/>
            <person name="Rosenzweig A.C."/>
            <person name="Manning G."/>
            <person name="Stahl D.A."/>
        </authorList>
    </citation>
    <scope>NUCLEOTIDE SEQUENCE [LARGE SCALE GENOMIC DNA]</scope>
    <source>
        <strain evidence="1 2">SCM1</strain>
    </source>
</reference>
<evidence type="ECO:0008006" key="3">
    <source>
        <dbReference type="Google" id="ProtNLM"/>
    </source>
</evidence>
<dbReference type="Pfam" id="PF20364">
    <property type="entry name" value="DUF6659"/>
    <property type="match status" value="1"/>
</dbReference>
<evidence type="ECO:0000313" key="1">
    <source>
        <dbReference type="EMBL" id="ABX12266.1"/>
    </source>
</evidence>
<gene>
    <name evidence="1" type="ordered locus">Nmar_0370</name>
</gene>
<dbReference type="STRING" id="436308.Nmar_0370"/>
<dbReference type="InterPro" id="IPR046600">
    <property type="entry name" value="DUF6659"/>
</dbReference>
<dbReference type="EMBL" id="CP000866">
    <property type="protein sequence ID" value="ABX12266.1"/>
    <property type="molecule type" value="Genomic_DNA"/>
</dbReference>
<keyword evidence="2" id="KW-1185">Reference proteome</keyword>
<proteinExistence type="predicted"/>
<dbReference type="AlphaFoldDB" id="A9A567"/>
<evidence type="ECO:0000313" key="2">
    <source>
        <dbReference type="Proteomes" id="UP000000792"/>
    </source>
</evidence>
<protein>
    <recommendedName>
        <fullName evidence="3">Roadblock/LC7 family protein</fullName>
    </recommendedName>
</protein>
<dbReference type="EnsemblBacteria" id="ABX12266">
    <property type="protein sequence ID" value="ABX12266"/>
    <property type="gene ID" value="Nmar_0370"/>
</dbReference>
<dbReference type="RefSeq" id="WP_012214753.1">
    <property type="nucleotide sequence ID" value="NC_010085.1"/>
</dbReference>
<name>A9A567_NITMS</name>
<sequence length="130" mass="14868">MMGEFSLDDVRKRMDNVLLDSEIRFCGLIDPKGELIAGGFASNIVPMLNDKQRQHLYQELAHRVANRQGFDADLGRVKYSASRRENAVMLSFPFGKYIVLVMANPGINIDRFAWDILNKLGRDWSEFDSL</sequence>
<accession>A9A567</accession>